<sequence length="71" mass="7398">MWRITVANTCIASGSCVGIAPERFELDDVAGRAHPLTTDVDPDEAVLDAVASCPMEAISVVDLATGEPVEV</sequence>
<organism evidence="1 2">
    <name type="scientific">Dactylosporangium sucinum</name>
    <dbReference type="NCBI Taxonomy" id="1424081"/>
    <lineage>
        <taxon>Bacteria</taxon>
        <taxon>Bacillati</taxon>
        <taxon>Actinomycetota</taxon>
        <taxon>Actinomycetes</taxon>
        <taxon>Micromonosporales</taxon>
        <taxon>Micromonosporaceae</taxon>
        <taxon>Dactylosporangium</taxon>
    </lineage>
</organism>
<keyword evidence="2" id="KW-1185">Reference proteome</keyword>
<dbReference type="AlphaFoldDB" id="A0A917WJM1"/>
<dbReference type="Pfam" id="PF13370">
    <property type="entry name" value="Fer4_13"/>
    <property type="match status" value="1"/>
</dbReference>
<gene>
    <name evidence="1" type="ORF">GCM10007977_007650</name>
</gene>
<dbReference type="PROSITE" id="PS51257">
    <property type="entry name" value="PROKAR_LIPOPROTEIN"/>
    <property type="match status" value="1"/>
</dbReference>
<dbReference type="Gene3D" id="3.30.70.20">
    <property type="match status" value="1"/>
</dbReference>
<protein>
    <recommendedName>
        <fullName evidence="3">Ferredoxin</fullName>
    </recommendedName>
</protein>
<name>A0A917WJM1_9ACTN</name>
<comment type="caution">
    <text evidence="1">The sequence shown here is derived from an EMBL/GenBank/DDBJ whole genome shotgun (WGS) entry which is preliminary data.</text>
</comment>
<evidence type="ECO:0000313" key="1">
    <source>
        <dbReference type="EMBL" id="GGM08981.1"/>
    </source>
</evidence>
<evidence type="ECO:0008006" key="3">
    <source>
        <dbReference type="Google" id="ProtNLM"/>
    </source>
</evidence>
<dbReference type="EMBL" id="BMPI01000003">
    <property type="protein sequence ID" value="GGM08981.1"/>
    <property type="molecule type" value="Genomic_DNA"/>
</dbReference>
<reference evidence="1" key="2">
    <citation type="submission" date="2020-09" db="EMBL/GenBank/DDBJ databases">
        <authorList>
            <person name="Sun Q."/>
            <person name="Ohkuma M."/>
        </authorList>
    </citation>
    <scope>NUCLEOTIDE SEQUENCE</scope>
    <source>
        <strain evidence="1">JCM 19831</strain>
    </source>
</reference>
<dbReference type="RefSeq" id="WP_190248264.1">
    <property type="nucleotide sequence ID" value="NZ_BMPI01000003.1"/>
</dbReference>
<accession>A0A917WJM1</accession>
<dbReference type="SUPFAM" id="SSF54862">
    <property type="entry name" value="4Fe-4S ferredoxins"/>
    <property type="match status" value="1"/>
</dbReference>
<proteinExistence type="predicted"/>
<evidence type="ECO:0000313" key="2">
    <source>
        <dbReference type="Proteomes" id="UP000642070"/>
    </source>
</evidence>
<reference evidence="1" key="1">
    <citation type="journal article" date="2014" name="Int. J. Syst. Evol. Microbiol.">
        <title>Complete genome sequence of Corynebacterium casei LMG S-19264T (=DSM 44701T), isolated from a smear-ripened cheese.</title>
        <authorList>
            <consortium name="US DOE Joint Genome Institute (JGI-PGF)"/>
            <person name="Walter F."/>
            <person name="Albersmeier A."/>
            <person name="Kalinowski J."/>
            <person name="Ruckert C."/>
        </authorList>
    </citation>
    <scope>NUCLEOTIDE SEQUENCE</scope>
    <source>
        <strain evidence="1">JCM 19831</strain>
    </source>
</reference>
<dbReference type="Proteomes" id="UP000642070">
    <property type="component" value="Unassembled WGS sequence"/>
</dbReference>